<organism evidence="1 2">
    <name type="scientific">Pantoea eucrina</name>
    <dbReference type="NCBI Taxonomy" id="472693"/>
    <lineage>
        <taxon>Bacteria</taxon>
        <taxon>Pseudomonadati</taxon>
        <taxon>Pseudomonadota</taxon>
        <taxon>Gammaproteobacteria</taxon>
        <taxon>Enterobacterales</taxon>
        <taxon>Erwiniaceae</taxon>
        <taxon>Pantoea</taxon>
    </lineage>
</organism>
<dbReference type="RefSeq" id="WP_322543841.1">
    <property type="nucleotide sequence ID" value="NZ_JAOBTT010000002.1"/>
</dbReference>
<name>A0ABU5LJM8_9GAMM</name>
<evidence type="ECO:0000313" key="1">
    <source>
        <dbReference type="EMBL" id="MDZ7279941.1"/>
    </source>
</evidence>
<evidence type="ECO:0000313" key="2">
    <source>
        <dbReference type="Proteomes" id="UP001288620"/>
    </source>
</evidence>
<dbReference type="Proteomes" id="UP001288620">
    <property type="component" value="Unassembled WGS sequence"/>
</dbReference>
<accession>A0ABU5LJM8</accession>
<sequence>MSAVTVSAFSSRIPSLTVMKATLNLPGCTMNICWQWVPGGVMPEIVVRFNGVKGGQGSLRYHLPPDSPERTERRIRLLLRLLQQQFTPPRTSLAA</sequence>
<dbReference type="EMBL" id="JAOBTT010000002">
    <property type="protein sequence ID" value="MDZ7279941.1"/>
    <property type="molecule type" value="Genomic_DNA"/>
</dbReference>
<gene>
    <name evidence="1" type="ORF">N4G40_16950</name>
</gene>
<protein>
    <submittedName>
        <fullName evidence="1">Uncharacterized protein</fullName>
    </submittedName>
</protein>
<proteinExistence type="predicted"/>
<keyword evidence="2" id="KW-1185">Reference proteome</keyword>
<comment type="caution">
    <text evidence="1">The sequence shown here is derived from an EMBL/GenBank/DDBJ whole genome shotgun (WGS) entry which is preliminary data.</text>
</comment>
<reference evidence="2" key="1">
    <citation type="submission" date="2023-07" db="EMBL/GenBank/DDBJ databases">
        <title>Structural and functional analysis of rice phyllospheric bacteria for their antimicrobial properties and defense elicitation against blast disease.</title>
        <authorList>
            <person name="Sahu K.P."/>
            <person name="Asharani P."/>
            <person name="Kumar M."/>
            <person name="Reddy B."/>
            <person name="Kumar A."/>
        </authorList>
    </citation>
    <scope>NUCLEOTIDE SEQUENCE [LARGE SCALE GENOMIC DNA]</scope>
    <source>
        <strain evidence="2">OsEp_Plm_30P10</strain>
    </source>
</reference>